<feature type="transmembrane region" description="Helical" evidence="2">
    <location>
        <begin position="38"/>
        <end position="58"/>
    </location>
</feature>
<evidence type="ECO:0000259" key="3">
    <source>
        <dbReference type="Pfam" id="PF13632"/>
    </source>
</evidence>
<keyword evidence="5" id="KW-1185">Reference proteome</keyword>
<evidence type="ECO:0000313" key="5">
    <source>
        <dbReference type="Proteomes" id="UP001164286"/>
    </source>
</evidence>
<dbReference type="EMBL" id="JAKWFO010000005">
    <property type="protein sequence ID" value="KAI9635887.1"/>
    <property type="molecule type" value="Genomic_DNA"/>
</dbReference>
<organism evidence="4 5">
    <name type="scientific">Dioszegia hungarica</name>
    <dbReference type="NCBI Taxonomy" id="4972"/>
    <lineage>
        <taxon>Eukaryota</taxon>
        <taxon>Fungi</taxon>
        <taxon>Dikarya</taxon>
        <taxon>Basidiomycota</taxon>
        <taxon>Agaricomycotina</taxon>
        <taxon>Tremellomycetes</taxon>
        <taxon>Tremellales</taxon>
        <taxon>Bulleribasidiaceae</taxon>
        <taxon>Dioszegia</taxon>
    </lineage>
</organism>
<evidence type="ECO:0000256" key="1">
    <source>
        <dbReference type="SAM" id="MobiDB-lite"/>
    </source>
</evidence>
<evidence type="ECO:0000313" key="4">
    <source>
        <dbReference type="EMBL" id="KAI9635887.1"/>
    </source>
</evidence>
<dbReference type="PANTHER" id="PTHR36851">
    <property type="entry name" value="UNNAMED PRODUCT"/>
    <property type="match status" value="1"/>
</dbReference>
<reference evidence="4" key="1">
    <citation type="journal article" date="2022" name="G3 (Bethesda)">
        <title>High quality genome of the basidiomycete yeast Dioszegia hungarica PDD-24b-2 isolated from cloud water.</title>
        <authorList>
            <person name="Jarrige D."/>
            <person name="Haridas S."/>
            <person name="Bleykasten-Grosshans C."/>
            <person name="Joly M."/>
            <person name="Nadalig T."/>
            <person name="Sancelme M."/>
            <person name="Vuilleumier S."/>
            <person name="Grigoriev I.V."/>
            <person name="Amato P."/>
            <person name="Bringel F."/>
        </authorList>
    </citation>
    <scope>NUCLEOTIDE SEQUENCE</scope>
    <source>
        <strain evidence="4">PDD-24b-2</strain>
    </source>
</reference>
<comment type="caution">
    <text evidence="4">The sequence shown here is derived from an EMBL/GenBank/DDBJ whole genome shotgun (WGS) entry which is preliminary data.</text>
</comment>
<dbReference type="AlphaFoldDB" id="A0AA38H8N2"/>
<keyword evidence="2" id="KW-0812">Transmembrane</keyword>
<dbReference type="InterPro" id="IPR001173">
    <property type="entry name" value="Glyco_trans_2-like"/>
</dbReference>
<feature type="domain" description="Glycosyltransferase 2-like" evidence="3">
    <location>
        <begin position="212"/>
        <end position="374"/>
    </location>
</feature>
<gene>
    <name evidence="4" type="ORF">MKK02DRAFT_44585</name>
</gene>
<feature type="region of interest" description="Disordered" evidence="1">
    <location>
        <begin position="433"/>
        <end position="482"/>
    </location>
</feature>
<evidence type="ECO:0000256" key="2">
    <source>
        <dbReference type="SAM" id="Phobius"/>
    </source>
</evidence>
<accession>A0AA38H8N2</accession>
<feature type="compositionally biased region" description="Low complexity" evidence="1">
    <location>
        <begin position="443"/>
        <end position="458"/>
    </location>
</feature>
<dbReference type="Proteomes" id="UP001164286">
    <property type="component" value="Unassembled WGS sequence"/>
</dbReference>
<name>A0AA38H8N2_9TREE</name>
<sequence length="671" mass="74927">MTILPASARRHLPALFQRLPMISHMSMIPFIFLGPRFLPWLFVAVLFFVHAMLLTVNFRTIWGAFLAWRGVLSHSAVDWRAEYAHKRRLLSAQDASTAYLFDEVEHLIFCPNYAEDISVLRETLYLLSTQPLALTSYHPVLAMEAREVGAEAKAQQLMAEFRSSFKDIGFALHPGGIDGEAAGKSSNLAWAVRQAWNELKDDGDEERIKKTVITIIDSDTALAGDYFSSISCKFALRPPNERTRCTFVPPICFDRNAHDVPVSVRVTDIMWALAGLSSIYTGSGAKIPTSAYSLSLSLAASVGFHDAGPQAIGEDMHMYIKCLFSTGGNLISETIYSPASQLDVVAGERGGLRGFWNDHVARYKQAIRHMWGSLDTGYGLTRLFNADYTAHPEPELSMTHRQPTPTVFTAQPEPVIGLKTIREEMPVKKSRRNFAEEDFTMPSPSDSSASSSAESVISADDEETSNSSLSETEEFVHEKQPMVRPVQQHTEVLVRRTTPFISLVFRLYEAHLLMGHMLLLVALRILAQTTGKAMPAQPMIPPLPTMSMLSSSGELVDWAYLVTDRMRNVSLVLTIVMFICYDRYHQATVKHRWSIPGGRLGVQSADRSLRPFPIACFDYLALPAGIVYGIVPLLQAQFMQLFTDRIVYTVSFKPKGRDVRRPVDLEKAIAV</sequence>
<dbReference type="Pfam" id="PF13632">
    <property type="entry name" value="Glyco_trans_2_3"/>
    <property type="match status" value="1"/>
</dbReference>
<dbReference type="PANTHER" id="PTHR36851:SF1">
    <property type="entry name" value="GLYCO_TRANS_2-LIKE DOMAIN-CONTAINING PROTEIN"/>
    <property type="match status" value="1"/>
</dbReference>
<protein>
    <recommendedName>
        <fullName evidence="3">Glycosyltransferase 2-like domain-containing protein</fullName>
    </recommendedName>
</protein>
<keyword evidence="2" id="KW-0472">Membrane</keyword>
<dbReference type="GeneID" id="77732204"/>
<keyword evidence="2" id="KW-1133">Transmembrane helix</keyword>
<proteinExistence type="predicted"/>
<dbReference type="RefSeq" id="XP_052945664.1">
    <property type="nucleotide sequence ID" value="XM_053092999.1"/>
</dbReference>